<organism evidence="3 4">
    <name type="scientific">Robbsia betulipollinis</name>
    <dbReference type="NCBI Taxonomy" id="2981849"/>
    <lineage>
        <taxon>Bacteria</taxon>
        <taxon>Pseudomonadati</taxon>
        <taxon>Pseudomonadota</taxon>
        <taxon>Betaproteobacteria</taxon>
        <taxon>Burkholderiales</taxon>
        <taxon>Burkholderiaceae</taxon>
        <taxon>Robbsia</taxon>
    </lineage>
</organism>
<comment type="caution">
    <text evidence="3">The sequence shown here is derived from an EMBL/GenBank/DDBJ whole genome shotgun (WGS) entry which is preliminary data.</text>
</comment>
<dbReference type="Proteomes" id="UP001082899">
    <property type="component" value="Unassembled WGS sequence"/>
</dbReference>
<feature type="region of interest" description="Disordered" evidence="1">
    <location>
        <begin position="34"/>
        <end position="57"/>
    </location>
</feature>
<evidence type="ECO:0000256" key="2">
    <source>
        <dbReference type="SAM" id="SignalP"/>
    </source>
</evidence>
<gene>
    <name evidence="3" type="ORF">OVY01_11540</name>
</gene>
<keyword evidence="4" id="KW-1185">Reference proteome</keyword>
<sequence>MSNKTAHATLRAMRFALPFALAIGFAPCAGASPADASPADASPADAGATDAQEAVAASESVDAFARRQLEDHPRGAASPGSGLELMFTQAEGKARSAYLLVDGRYGKDVRRGDIVKGWTVRAIDSDAVEIDKDGRREKLLLASEATSHQATASTDRAQTR</sequence>
<evidence type="ECO:0008006" key="5">
    <source>
        <dbReference type="Google" id="ProtNLM"/>
    </source>
</evidence>
<dbReference type="EMBL" id="JAPMXC010000001">
    <property type="protein sequence ID" value="MCY0387856.1"/>
    <property type="molecule type" value="Genomic_DNA"/>
</dbReference>
<name>A0ABT3ZMX0_9BURK</name>
<feature type="signal peptide" evidence="2">
    <location>
        <begin position="1"/>
        <end position="31"/>
    </location>
</feature>
<evidence type="ECO:0000256" key="1">
    <source>
        <dbReference type="SAM" id="MobiDB-lite"/>
    </source>
</evidence>
<dbReference type="RefSeq" id="WP_267847566.1">
    <property type="nucleotide sequence ID" value="NZ_JAPMXC010000001.1"/>
</dbReference>
<feature type="compositionally biased region" description="Polar residues" evidence="1">
    <location>
        <begin position="144"/>
        <end position="160"/>
    </location>
</feature>
<proteinExistence type="predicted"/>
<accession>A0ABT3ZMX0</accession>
<feature type="chain" id="PRO_5046389466" description="Pilus assembly protein PilP" evidence="2">
    <location>
        <begin position="32"/>
        <end position="160"/>
    </location>
</feature>
<feature type="region of interest" description="Disordered" evidence="1">
    <location>
        <begin position="141"/>
        <end position="160"/>
    </location>
</feature>
<keyword evidence="2" id="KW-0732">Signal</keyword>
<protein>
    <recommendedName>
        <fullName evidence="5">Pilus assembly protein PilP</fullName>
    </recommendedName>
</protein>
<feature type="compositionally biased region" description="Low complexity" evidence="1">
    <location>
        <begin position="34"/>
        <end position="51"/>
    </location>
</feature>
<evidence type="ECO:0000313" key="3">
    <source>
        <dbReference type="EMBL" id="MCY0387856.1"/>
    </source>
</evidence>
<reference evidence="3" key="1">
    <citation type="submission" date="2022-11" db="EMBL/GenBank/DDBJ databases">
        <title>Robbsia betulipollinis sp. nov., isolated from pollen of birch (Betula pendula).</title>
        <authorList>
            <person name="Shi H."/>
            <person name="Ambika Manirajan B."/>
            <person name="Ratering S."/>
            <person name="Geissler-Plaum R."/>
            <person name="Schnell S."/>
        </authorList>
    </citation>
    <scope>NUCLEOTIDE SEQUENCE</scope>
    <source>
        <strain evidence="3">Bb-Pol-6</strain>
    </source>
</reference>
<evidence type="ECO:0000313" key="4">
    <source>
        <dbReference type="Proteomes" id="UP001082899"/>
    </source>
</evidence>